<dbReference type="Proteomes" id="UP000663829">
    <property type="component" value="Unassembled WGS sequence"/>
</dbReference>
<dbReference type="CDD" id="cd15843">
    <property type="entry name" value="R-SNARE"/>
    <property type="match status" value="1"/>
</dbReference>
<evidence type="ECO:0000313" key="7">
    <source>
        <dbReference type="EMBL" id="CAF4001158.1"/>
    </source>
</evidence>
<dbReference type="PROSITE" id="PS50892">
    <property type="entry name" value="V_SNARE"/>
    <property type="match status" value="1"/>
</dbReference>
<dbReference type="GO" id="GO:0016020">
    <property type="term" value="C:membrane"/>
    <property type="evidence" value="ECO:0007669"/>
    <property type="project" value="InterPro"/>
</dbReference>
<proteinExistence type="predicted"/>
<dbReference type="Gene3D" id="1.20.5.110">
    <property type="match status" value="1"/>
</dbReference>
<dbReference type="Proteomes" id="UP000677228">
    <property type="component" value="Unassembled WGS sequence"/>
</dbReference>
<accession>A0A813QD90</accession>
<keyword evidence="2" id="KW-0812">Transmembrane</keyword>
<reference evidence="4" key="1">
    <citation type="submission" date="2021-02" db="EMBL/GenBank/DDBJ databases">
        <authorList>
            <person name="Nowell W R."/>
        </authorList>
    </citation>
    <scope>NUCLEOTIDE SEQUENCE</scope>
</reference>
<evidence type="ECO:0000256" key="1">
    <source>
        <dbReference type="PROSITE-ProRule" id="PRU00290"/>
    </source>
</evidence>
<dbReference type="AlphaFoldDB" id="A0A813QD90"/>
<evidence type="ECO:0000313" key="4">
    <source>
        <dbReference type="EMBL" id="CAF0766087.1"/>
    </source>
</evidence>
<dbReference type="EMBL" id="CAJNOK010013717">
    <property type="protein sequence ID" value="CAF1190106.1"/>
    <property type="molecule type" value="Genomic_DNA"/>
</dbReference>
<feature type="transmembrane region" description="Helical" evidence="2">
    <location>
        <begin position="76"/>
        <end position="96"/>
    </location>
</feature>
<keyword evidence="8" id="KW-1185">Reference proteome</keyword>
<keyword evidence="2" id="KW-0472">Membrane</keyword>
<protein>
    <recommendedName>
        <fullName evidence="3">V-SNARE coiled-coil homology domain-containing protein</fullName>
    </recommendedName>
</protein>
<evidence type="ECO:0000259" key="3">
    <source>
        <dbReference type="PROSITE" id="PS50892"/>
    </source>
</evidence>
<dbReference type="OrthoDB" id="190375at2759"/>
<dbReference type="Pfam" id="PF00957">
    <property type="entry name" value="Synaptobrevin"/>
    <property type="match status" value="1"/>
</dbReference>
<dbReference type="PANTHER" id="PTHR45701">
    <property type="entry name" value="SYNAPTOBREVIN FAMILY MEMBER"/>
    <property type="match status" value="1"/>
</dbReference>
<organism evidence="4 8">
    <name type="scientific">Didymodactylos carnosus</name>
    <dbReference type="NCBI Taxonomy" id="1234261"/>
    <lineage>
        <taxon>Eukaryota</taxon>
        <taxon>Metazoa</taxon>
        <taxon>Spiralia</taxon>
        <taxon>Gnathifera</taxon>
        <taxon>Rotifera</taxon>
        <taxon>Eurotatoria</taxon>
        <taxon>Bdelloidea</taxon>
        <taxon>Philodinida</taxon>
        <taxon>Philodinidae</taxon>
        <taxon>Didymodactylos</taxon>
    </lineage>
</organism>
<dbReference type="Proteomes" id="UP000681722">
    <property type="component" value="Unassembled WGS sequence"/>
</dbReference>
<dbReference type="InterPro" id="IPR016444">
    <property type="entry name" value="Synaptobrevin/VAMP"/>
</dbReference>
<dbReference type="PRINTS" id="PR00219">
    <property type="entry name" value="SYNAPTOBREVN"/>
</dbReference>
<feature type="domain" description="V-SNARE coiled-coil homology" evidence="3">
    <location>
        <begin position="12"/>
        <end position="72"/>
    </location>
</feature>
<evidence type="ECO:0000313" key="5">
    <source>
        <dbReference type="EMBL" id="CAF1190106.1"/>
    </source>
</evidence>
<name>A0A813QD90_9BILA</name>
<dbReference type="InterPro" id="IPR042855">
    <property type="entry name" value="V_SNARE_CC"/>
</dbReference>
<dbReference type="SUPFAM" id="SSF58038">
    <property type="entry name" value="SNARE fusion complex"/>
    <property type="match status" value="1"/>
</dbReference>
<comment type="caution">
    <text evidence="4">The sequence shown here is derived from an EMBL/GenBank/DDBJ whole genome shotgun (WGS) entry which is preliminary data.</text>
</comment>
<dbReference type="EMBL" id="CAJNOQ010000162">
    <property type="protein sequence ID" value="CAF0766087.1"/>
    <property type="molecule type" value="Genomic_DNA"/>
</dbReference>
<keyword evidence="2" id="KW-1133">Transmembrane helix</keyword>
<dbReference type="EMBL" id="CAJOBA010035246">
    <property type="protein sequence ID" value="CAF4001158.1"/>
    <property type="molecule type" value="Genomic_DNA"/>
</dbReference>
<evidence type="ECO:0000313" key="6">
    <source>
        <dbReference type="EMBL" id="CAF3547490.1"/>
    </source>
</evidence>
<dbReference type="GO" id="GO:0016192">
    <property type="term" value="P:vesicle-mediated transport"/>
    <property type="evidence" value="ECO:0007669"/>
    <property type="project" value="InterPro"/>
</dbReference>
<dbReference type="EMBL" id="CAJOBC010000162">
    <property type="protein sequence ID" value="CAF3547490.1"/>
    <property type="molecule type" value="Genomic_DNA"/>
</dbReference>
<gene>
    <name evidence="4" type="ORF">GPM918_LOCUS1657</name>
    <name evidence="5" type="ORF">OVA965_LOCUS23493</name>
    <name evidence="6" type="ORF">SRO942_LOCUS1657</name>
    <name evidence="7" type="ORF">TMI583_LOCUS24212</name>
</gene>
<keyword evidence="1" id="KW-0175">Coiled coil</keyword>
<evidence type="ECO:0000256" key="2">
    <source>
        <dbReference type="SAM" id="Phobius"/>
    </source>
</evidence>
<evidence type="ECO:0000313" key="8">
    <source>
        <dbReference type="Proteomes" id="UP000663829"/>
    </source>
</evidence>
<dbReference type="Proteomes" id="UP000682733">
    <property type="component" value="Unassembled WGS sequence"/>
</dbReference>
<dbReference type="InterPro" id="IPR001388">
    <property type="entry name" value="Synaptobrevin-like"/>
</dbReference>
<sequence>MSTDEPSSTTNNLNNLRTAVRDTTSVLHTTVDKLVQRGDHLENLDKRAETFSQSAYQFHGRARQIRQRMRWENYKITIIIVCVVAVIITVIIILSVQPWKKK</sequence>